<name>A0A919Q029_9MICO</name>
<organism evidence="3 4">
    <name type="scientific">Demequina activiva</name>
    <dbReference type="NCBI Taxonomy" id="1582364"/>
    <lineage>
        <taxon>Bacteria</taxon>
        <taxon>Bacillati</taxon>
        <taxon>Actinomycetota</taxon>
        <taxon>Actinomycetes</taxon>
        <taxon>Micrococcales</taxon>
        <taxon>Demequinaceae</taxon>
        <taxon>Demequina</taxon>
    </lineage>
</organism>
<evidence type="ECO:0000259" key="2">
    <source>
        <dbReference type="Pfam" id="PF00437"/>
    </source>
</evidence>
<dbReference type="Gene3D" id="3.40.50.300">
    <property type="entry name" value="P-loop containing nucleotide triphosphate hydrolases"/>
    <property type="match status" value="1"/>
</dbReference>
<dbReference type="EMBL" id="BONR01000001">
    <property type="protein sequence ID" value="GIG53835.1"/>
    <property type="molecule type" value="Genomic_DNA"/>
</dbReference>
<dbReference type="InterPro" id="IPR001482">
    <property type="entry name" value="T2SS/T4SS_dom"/>
</dbReference>
<dbReference type="Gene3D" id="3.30.450.90">
    <property type="match status" value="1"/>
</dbReference>
<dbReference type="GO" id="GO:0016887">
    <property type="term" value="F:ATP hydrolysis activity"/>
    <property type="evidence" value="ECO:0007669"/>
    <property type="project" value="InterPro"/>
</dbReference>
<dbReference type="Proteomes" id="UP000652354">
    <property type="component" value="Unassembled WGS sequence"/>
</dbReference>
<accession>A0A919Q029</accession>
<evidence type="ECO:0000256" key="1">
    <source>
        <dbReference type="ARBA" id="ARBA00006611"/>
    </source>
</evidence>
<dbReference type="NCBIfam" id="TIGR03819">
    <property type="entry name" value="heli_sec_ATPase"/>
    <property type="match status" value="1"/>
</dbReference>
<protein>
    <recommendedName>
        <fullName evidence="2">Bacterial type II secretion system protein E domain-containing protein</fullName>
    </recommendedName>
</protein>
<dbReference type="InterPro" id="IPR050921">
    <property type="entry name" value="T4SS_GSP_E_ATPase"/>
</dbReference>
<dbReference type="InterPro" id="IPR022399">
    <property type="entry name" value="TadA-like_ATPase"/>
</dbReference>
<dbReference type="CDD" id="cd01130">
    <property type="entry name" value="VirB11-like_ATPase"/>
    <property type="match status" value="1"/>
</dbReference>
<sequence length="345" mass="35779">MRIPADARHGLPVTDGDRETWAGPLAPWLGAPGVTDVLVHAPGEAWIDRGGRLERVVVALDTADAVRALAVRLASAGGRRLDDASPVADARLPDGTRMHAVLPPVVPDCAAISLRMVREQALTLDDLSASGAIDSLSRRVLEGLVRARASLLVTGSTGSGKTTLVAALLSLVDPHERIVVIEEAGEIAPSHPHLVRLVERRPNVEGAGAVSLAQLVREALRMRPDRVVLGECRGVEIRDVLSAFNTGHPGSMTTLHANSSADVPTRLSTLGALAGIPEPAVAAQAAAAFDAVLHVERTGAGRRLAEVAVPAMRGGSLAMAPALSRGSSGRFVPGPAADALARWTA</sequence>
<dbReference type="InterPro" id="IPR027417">
    <property type="entry name" value="P-loop_NTPase"/>
</dbReference>
<reference evidence="3" key="1">
    <citation type="submission" date="2021-01" db="EMBL/GenBank/DDBJ databases">
        <title>Whole genome shotgun sequence of Demequina activiva NBRC 110675.</title>
        <authorList>
            <person name="Komaki H."/>
            <person name="Tamura T."/>
        </authorList>
    </citation>
    <scope>NUCLEOTIDE SEQUENCE</scope>
    <source>
        <strain evidence="3">NBRC 110675</strain>
    </source>
</reference>
<gene>
    <name evidence="3" type="ORF">Dac01nite_05870</name>
</gene>
<evidence type="ECO:0000313" key="3">
    <source>
        <dbReference type="EMBL" id="GIG53835.1"/>
    </source>
</evidence>
<proteinExistence type="inferred from homology"/>
<evidence type="ECO:0000313" key="4">
    <source>
        <dbReference type="Proteomes" id="UP000652354"/>
    </source>
</evidence>
<comment type="caution">
    <text evidence="3">The sequence shown here is derived from an EMBL/GenBank/DDBJ whole genome shotgun (WGS) entry which is preliminary data.</text>
</comment>
<dbReference type="PANTHER" id="PTHR30486">
    <property type="entry name" value="TWITCHING MOTILITY PROTEIN PILT"/>
    <property type="match status" value="1"/>
</dbReference>
<dbReference type="PANTHER" id="PTHR30486:SF6">
    <property type="entry name" value="TYPE IV PILUS RETRACTATION ATPASE PILT"/>
    <property type="match status" value="1"/>
</dbReference>
<keyword evidence="4" id="KW-1185">Reference proteome</keyword>
<dbReference type="AlphaFoldDB" id="A0A919Q029"/>
<dbReference type="Pfam" id="PF00437">
    <property type="entry name" value="T2SSE"/>
    <property type="match status" value="1"/>
</dbReference>
<dbReference type="SUPFAM" id="SSF52540">
    <property type="entry name" value="P-loop containing nucleoside triphosphate hydrolases"/>
    <property type="match status" value="1"/>
</dbReference>
<comment type="similarity">
    <text evidence="1">Belongs to the GSP E family.</text>
</comment>
<feature type="domain" description="Bacterial type II secretion system protein E" evidence="2">
    <location>
        <begin position="23"/>
        <end position="275"/>
    </location>
</feature>